<name>A0A318MTR2_FRIPE</name>
<dbReference type="Gene3D" id="3.30.70.2970">
    <property type="entry name" value="Protein of unknown function (DUF541), domain 2"/>
    <property type="match status" value="2"/>
</dbReference>
<evidence type="ECO:0008006" key="4">
    <source>
        <dbReference type="Google" id="ProtNLM"/>
    </source>
</evidence>
<dbReference type="InterPro" id="IPR052022">
    <property type="entry name" value="26kDa_periplasmic_antigen"/>
</dbReference>
<dbReference type="AlphaFoldDB" id="A0A318MTR2"/>
<dbReference type="GO" id="GO:0006974">
    <property type="term" value="P:DNA damage response"/>
    <property type="evidence" value="ECO:0007669"/>
    <property type="project" value="TreeGrafter"/>
</dbReference>
<keyword evidence="1" id="KW-0732">Signal</keyword>
<feature type="signal peptide" evidence="1">
    <location>
        <begin position="1"/>
        <end position="25"/>
    </location>
</feature>
<protein>
    <recommendedName>
        <fullName evidence="4">DUF541 domain-containing protein</fullName>
    </recommendedName>
</protein>
<dbReference type="PANTHER" id="PTHR34387:SF2">
    <property type="entry name" value="SLR1258 PROTEIN"/>
    <property type="match status" value="1"/>
</dbReference>
<organism evidence="2 3">
    <name type="scientific">Frischella perrara</name>
    <dbReference type="NCBI Taxonomy" id="1267021"/>
    <lineage>
        <taxon>Bacteria</taxon>
        <taxon>Pseudomonadati</taxon>
        <taxon>Pseudomonadota</taxon>
        <taxon>Gammaproteobacteria</taxon>
        <taxon>Orbales</taxon>
        <taxon>Orbaceae</taxon>
        <taxon>Frischella</taxon>
    </lineage>
</organism>
<feature type="chain" id="PRO_5016313185" description="DUF541 domain-containing protein" evidence="1">
    <location>
        <begin position="26"/>
        <end position="373"/>
    </location>
</feature>
<gene>
    <name evidence="2" type="ORF">DKK76_06055</name>
</gene>
<sequence length="373" mass="42811">MRIMMKHKLLLIVLLNLAILPLANAQKQSDENQLLLQEYKYGKGFISVGNINLTVNDKFKVKPDVAEFTVTYKTEGNSYKEASDKNAVTMKEFNQFLLDSGLKKADLTTVSYRNLERQIEQPIKTKTVQYQSSYVVQLYIDQNLFFNVTEILDKNGIHNVKQNNYDFNLKQSGNVSHYVFNLQEVASSREKAKQLTQQKYQNIVDELKKLGDNTITVSAYDNQENAQDTNSELVKKYYVLNTLALKVKNFDLIGKIMAKAQALNISVNNDLSYSVSDEELENTLQQHEKMLYKKLEEKADRLLGNHYQLGVANYLNYTATDDFPIPKNPRLYAQSLVVQEASIDNKIDIQTPEDLELTLTMEGSFEIVRKIIN</sequence>
<proteinExistence type="predicted"/>
<dbReference type="Gene3D" id="3.30.110.170">
    <property type="entry name" value="Protein of unknown function (DUF541), domain 1"/>
    <property type="match status" value="1"/>
</dbReference>
<accession>A0A318MTR2</accession>
<comment type="caution">
    <text evidence="2">The sequence shown here is derived from an EMBL/GenBank/DDBJ whole genome shotgun (WGS) entry which is preliminary data.</text>
</comment>
<dbReference type="InterPro" id="IPR007497">
    <property type="entry name" value="SIMPL/DUF541"/>
</dbReference>
<evidence type="ECO:0000313" key="3">
    <source>
        <dbReference type="Proteomes" id="UP000247838"/>
    </source>
</evidence>
<dbReference type="Proteomes" id="UP000247838">
    <property type="component" value="Unassembled WGS sequence"/>
</dbReference>
<reference evidence="2 3" key="1">
    <citation type="submission" date="2018-05" db="EMBL/GenBank/DDBJ databases">
        <title>Reference genomes for bee gut microbiota database.</title>
        <authorList>
            <person name="Ellegaard K.M."/>
        </authorList>
    </citation>
    <scope>NUCLEOTIDE SEQUENCE [LARGE SCALE GENOMIC DNA]</scope>
    <source>
        <strain evidence="2 3">ESL0167</strain>
    </source>
</reference>
<evidence type="ECO:0000313" key="2">
    <source>
        <dbReference type="EMBL" id="PXY95339.1"/>
    </source>
</evidence>
<dbReference type="Pfam" id="PF04402">
    <property type="entry name" value="SIMPL"/>
    <property type="match status" value="2"/>
</dbReference>
<evidence type="ECO:0000256" key="1">
    <source>
        <dbReference type="SAM" id="SignalP"/>
    </source>
</evidence>
<dbReference type="EMBL" id="QGLM01000013">
    <property type="protein sequence ID" value="PXY95339.1"/>
    <property type="molecule type" value="Genomic_DNA"/>
</dbReference>
<dbReference type="PANTHER" id="PTHR34387">
    <property type="entry name" value="SLR1258 PROTEIN"/>
    <property type="match status" value="1"/>
</dbReference>